<dbReference type="Pfam" id="PF00001">
    <property type="entry name" value="7tm_1"/>
    <property type="match status" value="1"/>
</dbReference>
<evidence type="ECO:0000256" key="9">
    <source>
        <dbReference type="ARBA" id="ARBA00023224"/>
    </source>
</evidence>
<evidence type="ECO:0000256" key="3">
    <source>
        <dbReference type="ARBA" id="ARBA00022692"/>
    </source>
</evidence>
<name>B5X6V6_SALSA</name>
<reference evidence="13" key="1">
    <citation type="submission" date="2008-10" db="EMBL/GenBank/DDBJ databases">
        <authorList>
            <consortium name="cGRASP (B.F. Koop &amp; W.S. Davidson)"/>
            <person name="Leong J."/>
            <person name="von Schalburg K."/>
            <person name="Cooper G."/>
            <person name="Moore R."/>
            <person name="Holt R."/>
            <person name="Davidson W.S."/>
            <person name="Koop B.F."/>
        </authorList>
    </citation>
    <scope>NUCLEOTIDE SEQUENCE</scope>
    <source>
        <tissue evidence="13">Spleen</tissue>
    </source>
</reference>
<keyword evidence="6 11" id="KW-0472">Membrane</keyword>
<protein>
    <submittedName>
        <fullName evidence="13 15">P2Y purinoceptor 8</fullName>
    </submittedName>
</protein>
<feature type="region of interest" description="Disordered" evidence="10">
    <location>
        <begin position="337"/>
        <end position="356"/>
    </location>
</feature>
<dbReference type="GO" id="GO:0004930">
    <property type="term" value="F:G protein-coupled receptor activity"/>
    <property type="evidence" value="ECO:0007669"/>
    <property type="project" value="UniProtKB-KW"/>
</dbReference>
<comment type="subcellular location">
    <subcellularLocation>
        <location evidence="1">Cell membrane</location>
        <topology evidence="1">Multi-pass membrane protein</topology>
    </subcellularLocation>
</comment>
<dbReference type="InterPro" id="IPR017452">
    <property type="entry name" value="GPCR_Rhodpsn_7TM"/>
</dbReference>
<feature type="transmembrane region" description="Helical" evidence="11">
    <location>
        <begin position="27"/>
        <end position="52"/>
    </location>
</feature>
<dbReference type="PANTHER" id="PTHR24232:SF82">
    <property type="entry name" value="P2Y PURINOCEPTOR 8-LIKE"/>
    <property type="match status" value="1"/>
</dbReference>
<dbReference type="PaxDb" id="8030-ENSSSAP00000060582"/>
<dbReference type="GO" id="GO:0035025">
    <property type="term" value="P:positive regulation of Rho protein signal transduction"/>
    <property type="evidence" value="ECO:0007669"/>
    <property type="project" value="TreeGrafter"/>
</dbReference>
<keyword evidence="9" id="KW-0807">Transducer</keyword>
<keyword evidence="7" id="KW-0675">Receptor</keyword>
<dbReference type="RefSeq" id="NP_001134200.1">
    <property type="nucleotide sequence ID" value="NM_001140728.1"/>
</dbReference>
<dbReference type="FunFam" id="1.20.1070.10:FF:000040">
    <property type="entry name" value="Coagulation factor 2 (thrombin) receptor"/>
    <property type="match status" value="1"/>
</dbReference>
<organism evidence="13">
    <name type="scientific">Salmo salar</name>
    <name type="common">Atlantic salmon</name>
    <dbReference type="NCBI Taxonomy" id="8030"/>
    <lineage>
        <taxon>Eukaryota</taxon>
        <taxon>Metazoa</taxon>
        <taxon>Chordata</taxon>
        <taxon>Craniata</taxon>
        <taxon>Vertebrata</taxon>
        <taxon>Euteleostomi</taxon>
        <taxon>Actinopterygii</taxon>
        <taxon>Neopterygii</taxon>
        <taxon>Teleostei</taxon>
        <taxon>Protacanthopterygii</taxon>
        <taxon>Salmoniformes</taxon>
        <taxon>Salmonidae</taxon>
        <taxon>Salmoninae</taxon>
        <taxon>Salmo</taxon>
    </lineage>
</organism>
<sequence length="356" mass="39855">MNTSSEAVAREVNNATLEMLVSPVMTVAVPIIYLSVFVCSTPCNLLSLVALLNVHYKRHTPTSVFAINLSLADLLYSAFLPLQVLYHLWGNDWPWGAALCGLTTTALNCNMHCSVLTTCAIALERYCGVVRPLRTKHWRTARRAAIACVLIWAFVLITETPLLRSDLTLRVIELNITTCFDVLPRKLFLHQSVAYLYFLVVLLMFYMLPLAVLVSCYVAVARGLHRSLPTAAEGSDGKREVLSRRRAQTTVTLATLCFVVCYLPTITLHGLHVVFHAQGKSLYRYYKLALSINSLNCCFDPFVYYFASREFRLALRRLLGRCVPLGEGEELGTSELVSMTGEPRESKGHYEAVVDH</sequence>
<evidence type="ECO:0000256" key="5">
    <source>
        <dbReference type="ARBA" id="ARBA00023040"/>
    </source>
</evidence>
<dbReference type="CTD" id="286530"/>
<proteinExistence type="evidence at transcript level"/>
<gene>
    <name evidence="13" type="primary">P2RY8</name>
    <name evidence="15" type="synonym">p2ry8</name>
</gene>
<dbReference type="InterPro" id="IPR000276">
    <property type="entry name" value="GPCR_Rhodpsn"/>
</dbReference>
<dbReference type="EMBL" id="BT046775">
    <property type="protein sequence ID" value="ACI66576.1"/>
    <property type="molecule type" value="mRNA"/>
</dbReference>
<keyword evidence="8" id="KW-0325">Glycoprotein</keyword>
<keyword evidence="5" id="KW-0297">G-protein coupled receptor</keyword>
<feature type="transmembrane region" description="Helical" evidence="11">
    <location>
        <begin position="247"/>
        <end position="265"/>
    </location>
</feature>
<dbReference type="Proteomes" id="UP001652741">
    <property type="component" value="Chromosome ssa16"/>
</dbReference>
<dbReference type="Bgee" id="ENSSSAG00000055940">
    <property type="expression patterns" value="Expressed in head kidney and 13 other cell types or tissues"/>
</dbReference>
<evidence type="ECO:0000256" key="8">
    <source>
        <dbReference type="ARBA" id="ARBA00023180"/>
    </source>
</evidence>
<dbReference type="PRINTS" id="PR01157">
    <property type="entry name" value="P2YPURNOCPTR"/>
</dbReference>
<feature type="transmembrane region" description="Helical" evidence="11">
    <location>
        <begin position="144"/>
        <end position="163"/>
    </location>
</feature>
<dbReference type="STRING" id="8030.ENSSSAP00000060582"/>
<reference evidence="15" key="4">
    <citation type="submission" date="2025-04" db="UniProtKB">
        <authorList>
            <consortium name="RefSeq"/>
        </authorList>
    </citation>
    <scope>IDENTIFICATION</scope>
</reference>
<evidence type="ECO:0000256" key="2">
    <source>
        <dbReference type="ARBA" id="ARBA00022475"/>
    </source>
</evidence>
<evidence type="ECO:0000256" key="6">
    <source>
        <dbReference type="ARBA" id="ARBA00023136"/>
    </source>
</evidence>
<dbReference type="OMA" id="IFNEPRV"/>
<dbReference type="GeneID" id="100195699"/>
<accession>B5X6V6</accession>
<keyword evidence="14" id="KW-1185">Reference proteome</keyword>
<evidence type="ECO:0000313" key="15">
    <source>
        <dbReference type="RefSeq" id="NP_001134200.1"/>
    </source>
</evidence>
<keyword evidence="2" id="KW-1003">Cell membrane</keyword>
<dbReference type="GO" id="GO:0007200">
    <property type="term" value="P:phospholipase C-activating G protein-coupled receptor signaling pathway"/>
    <property type="evidence" value="ECO:0007669"/>
    <property type="project" value="TreeGrafter"/>
</dbReference>
<dbReference type="PRINTS" id="PR00237">
    <property type="entry name" value="GPCRRHODOPSN"/>
</dbReference>
<evidence type="ECO:0000256" key="4">
    <source>
        <dbReference type="ARBA" id="ARBA00022989"/>
    </source>
</evidence>
<feature type="transmembrane region" description="Helical" evidence="11">
    <location>
        <begin position="194"/>
        <end position="220"/>
    </location>
</feature>
<evidence type="ECO:0000256" key="11">
    <source>
        <dbReference type="SAM" id="Phobius"/>
    </source>
</evidence>
<feature type="compositionally biased region" description="Basic and acidic residues" evidence="10">
    <location>
        <begin position="342"/>
        <end position="356"/>
    </location>
</feature>
<dbReference type="GO" id="GO:0005886">
    <property type="term" value="C:plasma membrane"/>
    <property type="evidence" value="ECO:0007669"/>
    <property type="project" value="UniProtKB-SubCell"/>
</dbReference>
<feature type="transmembrane region" description="Helical" evidence="11">
    <location>
        <begin position="64"/>
        <end position="89"/>
    </location>
</feature>
<evidence type="ECO:0000259" key="12">
    <source>
        <dbReference type="PROSITE" id="PS50262"/>
    </source>
</evidence>
<keyword evidence="4 11" id="KW-1133">Transmembrane helix</keyword>
<reference evidence="13 15" key="2">
    <citation type="journal article" date="2010" name="BMC Genomics">
        <title>Salmo salar and Esox lucius full-length cDNA sequences reveal changes in evolutionary pressures on a post-tetraploidization genome.</title>
        <authorList>
            <person name="Leong J.S."/>
            <person name="Jantzen S.G."/>
            <person name="von Schalburg K.R."/>
            <person name="Cooper G.A."/>
            <person name="Messmer A.M."/>
            <person name="Liao N.Y."/>
            <person name="Munro S."/>
            <person name="Moore R."/>
            <person name="Holt R.A."/>
            <person name="Jones S.J."/>
            <person name="Davidson W.S."/>
            <person name="Koop B.F."/>
        </authorList>
    </citation>
    <scope>NUCLEOTIDE SEQUENCE</scope>
    <source>
        <tissue evidence="13">Spleen</tissue>
    </source>
</reference>
<dbReference type="Gene3D" id="1.20.1070.10">
    <property type="entry name" value="Rhodopsin 7-helix transmembrane proteins"/>
    <property type="match status" value="1"/>
</dbReference>
<evidence type="ECO:0000313" key="13">
    <source>
        <dbReference type="EMBL" id="ACI66576.1"/>
    </source>
</evidence>
<evidence type="ECO:0000313" key="14">
    <source>
        <dbReference type="Proteomes" id="UP001652741"/>
    </source>
</evidence>
<dbReference type="PROSITE" id="PS50262">
    <property type="entry name" value="G_PROTEIN_RECEP_F1_2"/>
    <property type="match status" value="1"/>
</dbReference>
<reference evidence="13" key="3">
    <citation type="submission" date="2010-08" db="EMBL/GenBank/DDBJ databases">
        <authorList>
            <consortium name="cGRASP (B.F. Koop &amp; W.S. Davidson)"/>
        </authorList>
    </citation>
    <scope>NUCLEOTIDE SEQUENCE</scope>
    <source>
        <tissue evidence="13">Spleen</tissue>
    </source>
</reference>
<dbReference type="PANTHER" id="PTHR24232">
    <property type="entry name" value="G-PROTEIN COUPLED RECEPTOR"/>
    <property type="match status" value="1"/>
</dbReference>
<dbReference type="OrthoDB" id="9944627at2759"/>
<evidence type="ECO:0000256" key="1">
    <source>
        <dbReference type="ARBA" id="ARBA00004651"/>
    </source>
</evidence>
<feature type="transmembrane region" description="Helical" evidence="11">
    <location>
        <begin position="95"/>
        <end position="123"/>
    </location>
</feature>
<feature type="transmembrane region" description="Helical" evidence="11">
    <location>
        <begin position="285"/>
        <end position="307"/>
    </location>
</feature>
<evidence type="ECO:0000256" key="10">
    <source>
        <dbReference type="SAM" id="MobiDB-lite"/>
    </source>
</evidence>
<dbReference type="KEGG" id="sasa:100195699"/>
<keyword evidence="3 11" id="KW-0812">Transmembrane</keyword>
<feature type="domain" description="G-protein coupled receptors family 1 profile" evidence="12">
    <location>
        <begin position="43"/>
        <end position="304"/>
    </location>
</feature>
<dbReference type="SUPFAM" id="SSF81321">
    <property type="entry name" value="Family A G protein-coupled receptor-like"/>
    <property type="match status" value="1"/>
</dbReference>
<dbReference type="AlphaFoldDB" id="B5X6V6"/>
<evidence type="ECO:0000256" key="7">
    <source>
        <dbReference type="ARBA" id="ARBA00023170"/>
    </source>
</evidence>